<evidence type="ECO:0000256" key="14">
    <source>
        <dbReference type="ARBA" id="ARBA00023034"/>
    </source>
</evidence>
<evidence type="ECO:0000256" key="18">
    <source>
        <dbReference type="ARBA" id="ARBA00023228"/>
    </source>
</evidence>
<dbReference type="PANTHER" id="PTHR12053">
    <property type="entry name" value="PROTEASE FAMILY M28 PLASMA GLUTAMATE CARBOXYPEPTIDASE-RELATED"/>
    <property type="match status" value="1"/>
</dbReference>
<evidence type="ECO:0000256" key="8">
    <source>
        <dbReference type="ARBA" id="ARBA00022670"/>
    </source>
</evidence>
<proteinExistence type="predicted"/>
<dbReference type="InterPro" id="IPR039866">
    <property type="entry name" value="CPQ"/>
</dbReference>
<evidence type="ECO:0000313" key="22">
    <source>
        <dbReference type="EMBL" id="MBT0957448.1"/>
    </source>
</evidence>
<keyword evidence="23" id="KW-1185">Reference proteome</keyword>
<evidence type="ECO:0000256" key="6">
    <source>
        <dbReference type="ARBA" id="ARBA00022525"/>
    </source>
</evidence>
<evidence type="ECO:0000256" key="19">
    <source>
        <dbReference type="ARBA" id="ARBA00025833"/>
    </source>
</evidence>
<dbReference type="GO" id="GO:0005764">
    <property type="term" value="C:lysosome"/>
    <property type="evidence" value="ECO:0007669"/>
    <property type="project" value="UniProtKB-SubCell"/>
</dbReference>
<dbReference type="InterPro" id="IPR046450">
    <property type="entry name" value="PA_dom_sf"/>
</dbReference>
<dbReference type="RefSeq" id="WP_327793682.1">
    <property type="nucleotide sequence ID" value="NZ_JADQAZ010000002.1"/>
</dbReference>
<evidence type="ECO:0000256" key="15">
    <source>
        <dbReference type="ARBA" id="ARBA00023049"/>
    </source>
</evidence>
<keyword evidence="7" id="KW-0121">Carboxypeptidase</keyword>
<reference evidence="22 23" key="1">
    <citation type="journal article" date="2021" name="Arch. Microbiol.">
        <title>Harenicola maris gen. nov., sp. nov. isolated from the Sea of Japan shallow sediments.</title>
        <authorList>
            <person name="Romanenko L.A."/>
            <person name="Kurilenko V.V."/>
            <person name="Chernysheva N.Y."/>
            <person name="Tekutyeva L.A."/>
            <person name="Velansky P.V."/>
            <person name="Svetashev V.I."/>
            <person name="Isaeva M.P."/>
        </authorList>
    </citation>
    <scope>NUCLEOTIDE SEQUENCE [LARGE SCALE GENOMIC DNA]</scope>
    <source>
        <strain evidence="22 23">KMM 3653</strain>
    </source>
</reference>
<dbReference type="Gene3D" id="3.50.30.30">
    <property type="match status" value="1"/>
</dbReference>
<evidence type="ECO:0000256" key="11">
    <source>
        <dbReference type="ARBA" id="ARBA00022801"/>
    </source>
</evidence>
<keyword evidence="12" id="KW-0256">Endoplasmic reticulum</keyword>
<dbReference type="SUPFAM" id="SSF52025">
    <property type="entry name" value="PA domain"/>
    <property type="match status" value="1"/>
</dbReference>
<evidence type="ECO:0000256" key="17">
    <source>
        <dbReference type="ARBA" id="ARBA00023180"/>
    </source>
</evidence>
<dbReference type="InterPro" id="IPR007484">
    <property type="entry name" value="Peptidase_M28"/>
</dbReference>
<evidence type="ECO:0000256" key="10">
    <source>
        <dbReference type="ARBA" id="ARBA00022729"/>
    </source>
</evidence>
<evidence type="ECO:0000256" key="13">
    <source>
        <dbReference type="ARBA" id="ARBA00022833"/>
    </source>
</evidence>
<dbReference type="GO" id="GO:0046872">
    <property type="term" value="F:metal ion binding"/>
    <property type="evidence" value="ECO:0007669"/>
    <property type="project" value="UniProtKB-KW"/>
</dbReference>
<evidence type="ECO:0000313" key="23">
    <source>
        <dbReference type="Proteomes" id="UP001315686"/>
    </source>
</evidence>
<dbReference type="Proteomes" id="UP001315686">
    <property type="component" value="Unassembled WGS sequence"/>
</dbReference>
<evidence type="ECO:0000256" key="16">
    <source>
        <dbReference type="ARBA" id="ARBA00023145"/>
    </source>
</evidence>
<evidence type="ECO:0000256" key="2">
    <source>
        <dbReference type="ARBA" id="ARBA00004371"/>
    </source>
</evidence>
<dbReference type="AlphaFoldDB" id="A0AAP2G430"/>
<evidence type="ECO:0000256" key="5">
    <source>
        <dbReference type="ARBA" id="ARBA00014116"/>
    </source>
</evidence>
<dbReference type="Pfam" id="PF04389">
    <property type="entry name" value="Peptidase_M28"/>
    <property type="match status" value="1"/>
</dbReference>
<dbReference type="GO" id="GO:0070573">
    <property type="term" value="F:metallodipeptidase activity"/>
    <property type="evidence" value="ECO:0007669"/>
    <property type="project" value="InterPro"/>
</dbReference>
<evidence type="ECO:0000259" key="21">
    <source>
        <dbReference type="Pfam" id="PF04389"/>
    </source>
</evidence>
<keyword evidence="11" id="KW-0378">Hydrolase</keyword>
<dbReference type="GO" id="GO:0004180">
    <property type="term" value="F:carboxypeptidase activity"/>
    <property type="evidence" value="ECO:0007669"/>
    <property type="project" value="UniProtKB-KW"/>
</dbReference>
<sequence length="552" mass="59889">MHRWKPDDVNLAGDLIADRLRELGVPVTVHRPTIYLSVPHDASVTAAGTTYRAKPPSSSANCPEGMTGELVYVPSQKASLRSYTKNAVAFFGEEGATLGARLKGRILLTEGFGNPALTALAEEWGAVGVIAINPGVDIHWGTCTTIWGTPDLDDLPRKPKIPVVSVNKESGTALISEAEKGNAATIKTVMEEGWFEQAVPVVDIAGTDESGDFVLLHGHYDSWDVGVGDNATGDATMLEIARILQANRGDLRRSVRIAWWPGHSTGRYAGSTWFADYFAQDLDRNCVAQVNCDSPGCRWATSYHQTTCMAEMQPLVKSVIEEVAGQTPIFKRPNQAGDYSFNNIGLSSFYMLSSTMPDDVRAEKGYYAVSGCGGNIAWHTENDTLEIADKDVLMRDIQIYLLSVLRLTQAEVVPVEWRMLTAEFAETLKGYQAACGHLFDFSETAEGVTALDTALADLDAAFAAGKVSSEAVNTVRRDLARVLVPLNYTRATRFRHDPAITCPPLPMLDVASDLAAMDDDMQGFGLTQALRANNRVIADLRAARKIVEAALA</sequence>
<dbReference type="Gene3D" id="3.40.630.10">
    <property type="entry name" value="Zn peptidases"/>
    <property type="match status" value="1"/>
</dbReference>
<protein>
    <recommendedName>
        <fullName evidence="5">Carboxypeptidase Q</fullName>
    </recommendedName>
    <alternativeName>
        <fullName evidence="20">Plasma glutamate carboxypeptidase</fullName>
    </alternativeName>
</protein>
<evidence type="ECO:0000256" key="4">
    <source>
        <dbReference type="ARBA" id="ARBA00004613"/>
    </source>
</evidence>
<gene>
    <name evidence="22" type="ORF">IV417_08620</name>
</gene>
<name>A0AAP2G430_9RHOB</name>
<keyword evidence="13" id="KW-0862">Zinc</keyword>
<evidence type="ECO:0000256" key="3">
    <source>
        <dbReference type="ARBA" id="ARBA00004555"/>
    </source>
</evidence>
<comment type="subcellular location">
    <subcellularLocation>
        <location evidence="1">Endoplasmic reticulum</location>
    </subcellularLocation>
    <subcellularLocation>
        <location evidence="3">Golgi apparatus</location>
    </subcellularLocation>
    <subcellularLocation>
        <location evidence="2">Lysosome</location>
    </subcellularLocation>
    <subcellularLocation>
        <location evidence="4">Secreted</location>
    </subcellularLocation>
</comment>
<accession>A0AAP2G430</accession>
<evidence type="ECO:0000256" key="9">
    <source>
        <dbReference type="ARBA" id="ARBA00022723"/>
    </source>
</evidence>
<evidence type="ECO:0000256" key="20">
    <source>
        <dbReference type="ARBA" id="ARBA00033328"/>
    </source>
</evidence>
<evidence type="ECO:0000256" key="12">
    <source>
        <dbReference type="ARBA" id="ARBA00022824"/>
    </source>
</evidence>
<dbReference type="SUPFAM" id="SSF53187">
    <property type="entry name" value="Zn-dependent exopeptidases"/>
    <property type="match status" value="1"/>
</dbReference>
<keyword evidence="16" id="KW-0865">Zymogen</keyword>
<feature type="domain" description="Peptidase M28" evidence="21">
    <location>
        <begin position="202"/>
        <end position="394"/>
    </location>
</feature>
<keyword evidence="18" id="KW-0458">Lysosome</keyword>
<evidence type="ECO:0000256" key="7">
    <source>
        <dbReference type="ARBA" id="ARBA00022645"/>
    </source>
</evidence>
<keyword evidence="6" id="KW-0964">Secreted</keyword>
<dbReference type="GO" id="GO:0006508">
    <property type="term" value="P:proteolysis"/>
    <property type="evidence" value="ECO:0007669"/>
    <property type="project" value="UniProtKB-KW"/>
</dbReference>
<keyword evidence="17" id="KW-0325">Glycoprotein</keyword>
<keyword evidence="10" id="KW-0732">Signal</keyword>
<dbReference type="PANTHER" id="PTHR12053:SF3">
    <property type="entry name" value="CARBOXYPEPTIDASE Q"/>
    <property type="match status" value="1"/>
</dbReference>
<keyword evidence="15" id="KW-0482">Metalloprotease</keyword>
<dbReference type="EMBL" id="JADQAZ010000002">
    <property type="protein sequence ID" value="MBT0957448.1"/>
    <property type="molecule type" value="Genomic_DNA"/>
</dbReference>
<evidence type="ECO:0000256" key="1">
    <source>
        <dbReference type="ARBA" id="ARBA00004240"/>
    </source>
</evidence>
<dbReference type="GO" id="GO:0005576">
    <property type="term" value="C:extracellular region"/>
    <property type="evidence" value="ECO:0007669"/>
    <property type="project" value="UniProtKB-SubCell"/>
</dbReference>
<keyword evidence="9" id="KW-0479">Metal-binding</keyword>
<comment type="subunit">
    <text evidence="19">Homodimer. The monomeric form is inactive while the homodimer is active.</text>
</comment>
<keyword evidence="14" id="KW-0333">Golgi apparatus</keyword>
<comment type="caution">
    <text evidence="22">The sequence shown here is derived from an EMBL/GenBank/DDBJ whole genome shotgun (WGS) entry which is preliminary data.</text>
</comment>
<organism evidence="22 23">
    <name type="scientific">Harenicola maris</name>
    <dbReference type="NCBI Taxonomy" id="2841044"/>
    <lineage>
        <taxon>Bacteria</taxon>
        <taxon>Pseudomonadati</taxon>
        <taxon>Pseudomonadota</taxon>
        <taxon>Alphaproteobacteria</taxon>
        <taxon>Rhodobacterales</taxon>
        <taxon>Paracoccaceae</taxon>
        <taxon>Harenicola</taxon>
    </lineage>
</organism>
<keyword evidence="8" id="KW-0645">Protease</keyword>